<organism evidence="1 2">
    <name type="scientific">Sorangium cellulosum</name>
    <name type="common">Polyangium cellulosum</name>
    <dbReference type="NCBI Taxonomy" id="56"/>
    <lineage>
        <taxon>Bacteria</taxon>
        <taxon>Pseudomonadati</taxon>
        <taxon>Myxococcota</taxon>
        <taxon>Polyangia</taxon>
        <taxon>Polyangiales</taxon>
        <taxon>Polyangiaceae</taxon>
        <taxon>Sorangium</taxon>
    </lineage>
</organism>
<dbReference type="EMBL" id="CP012670">
    <property type="protein sequence ID" value="AUX27547.1"/>
    <property type="molecule type" value="Genomic_DNA"/>
</dbReference>
<name>A0A4P2QCR3_SORCE</name>
<dbReference type="RefSeq" id="WP_129355896.1">
    <property type="nucleotide sequence ID" value="NZ_CP012670.1"/>
</dbReference>
<protein>
    <recommendedName>
        <fullName evidence="3">DUF3540 domain-containing protein</fullName>
    </recommendedName>
</protein>
<dbReference type="InterPro" id="IPR021927">
    <property type="entry name" value="DUF3540"/>
</dbReference>
<reference evidence="1 2" key="1">
    <citation type="submission" date="2015-09" db="EMBL/GenBank/DDBJ databases">
        <title>Sorangium comparison.</title>
        <authorList>
            <person name="Zaburannyi N."/>
            <person name="Bunk B."/>
            <person name="Overmann J."/>
            <person name="Mueller R."/>
        </authorList>
    </citation>
    <scope>NUCLEOTIDE SEQUENCE [LARGE SCALE GENOMIC DNA]</scope>
    <source>
        <strain evidence="1 2">So ceGT47</strain>
    </source>
</reference>
<sequence>MTAAKKLARPETYLEAGRVERVGEAVVVRLASGSFEARRAKSCLVAPEAGDKVLCAVEPEGVYLLAVLEGRGGAPTKLATDGDLEVQARGGRVAVCASERVDIVGAREVAVTGAEVHVRARKGSVAIEELGFFGRLVQAEVARVALVAQEVDSRLTRLTQRVKRVFRFVEELDQTRAGTVDLRAESLLGLRGENAVISARVLAKIDGEQIHIG</sequence>
<evidence type="ECO:0008006" key="3">
    <source>
        <dbReference type="Google" id="ProtNLM"/>
    </source>
</evidence>
<proteinExistence type="predicted"/>
<accession>A0A4P2QCR3</accession>
<dbReference type="OrthoDB" id="5432037at2"/>
<dbReference type="Pfam" id="PF12059">
    <property type="entry name" value="DUF3540"/>
    <property type="match status" value="1"/>
</dbReference>
<dbReference type="Proteomes" id="UP000295781">
    <property type="component" value="Chromosome"/>
</dbReference>
<dbReference type="AlphaFoldDB" id="A0A4P2QCR3"/>
<evidence type="ECO:0000313" key="1">
    <source>
        <dbReference type="EMBL" id="AUX27547.1"/>
    </source>
</evidence>
<gene>
    <name evidence="1" type="ORF">SOCEGT47_081410</name>
</gene>
<evidence type="ECO:0000313" key="2">
    <source>
        <dbReference type="Proteomes" id="UP000295781"/>
    </source>
</evidence>